<name>A0A2T3B714_AMORE</name>
<protein>
    <submittedName>
        <fullName evidence="4">Uncharacterized protein</fullName>
    </submittedName>
</protein>
<evidence type="ECO:0000256" key="2">
    <source>
        <dbReference type="SAM" id="Phobius"/>
    </source>
</evidence>
<feature type="chain" id="PRO_5015523656" evidence="3">
    <location>
        <begin position="23"/>
        <end position="236"/>
    </location>
</feature>
<gene>
    <name evidence="4" type="ORF">M430DRAFT_226962</name>
</gene>
<dbReference type="AlphaFoldDB" id="A0A2T3B714"/>
<feature type="region of interest" description="Disordered" evidence="1">
    <location>
        <begin position="44"/>
        <end position="63"/>
    </location>
</feature>
<feature type="transmembrane region" description="Helical" evidence="2">
    <location>
        <begin position="140"/>
        <end position="161"/>
    </location>
</feature>
<dbReference type="GeneID" id="36572829"/>
<keyword evidence="3" id="KW-0732">Signal</keyword>
<feature type="compositionally biased region" description="Pro residues" evidence="1">
    <location>
        <begin position="51"/>
        <end position="63"/>
    </location>
</feature>
<organism evidence="4 5">
    <name type="scientific">Amorphotheca resinae ATCC 22711</name>
    <dbReference type="NCBI Taxonomy" id="857342"/>
    <lineage>
        <taxon>Eukaryota</taxon>
        <taxon>Fungi</taxon>
        <taxon>Dikarya</taxon>
        <taxon>Ascomycota</taxon>
        <taxon>Pezizomycotina</taxon>
        <taxon>Leotiomycetes</taxon>
        <taxon>Helotiales</taxon>
        <taxon>Amorphothecaceae</taxon>
        <taxon>Amorphotheca</taxon>
    </lineage>
</organism>
<keyword evidence="2" id="KW-0472">Membrane</keyword>
<evidence type="ECO:0000313" key="5">
    <source>
        <dbReference type="Proteomes" id="UP000241818"/>
    </source>
</evidence>
<evidence type="ECO:0000256" key="1">
    <source>
        <dbReference type="SAM" id="MobiDB-lite"/>
    </source>
</evidence>
<keyword evidence="2" id="KW-0812">Transmembrane</keyword>
<sequence length="236" mass="26152">MDGWMLHWLLMLLLFRISPVALLCPALLTLLCPGLPCPRSVPSTLSTNHRPAPPRLTPPSLPSLPPLLPPIPLLSRPPPLTLLSLPLDPSLSLSTRPARPKPAKRPPIQTFINPIHPPPLRPPQSSNPSEARHIARLTSFTLLFLSLLSLSLSLLLSLPLLSECRRLVPRKLHHPPLYTPDPSPPPFLISPLRRRVGLPFRAPPPESSSCWPRNSTHLNSRPRTTFVPPLRAFSLL</sequence>
<dbReference type="Proteomes" id="UP000241818">
    <property type="component" value="Unassembled WGS sequence"/>
</dbReference>
<accession>A0A2T3B714</accession>
<proteinExistence type="predicted"/>
<dbReference type="InParanoid" id="A0A2T3B714"/>
<dbReference type="EMBL" id="KZ679009">
    <property type="protein sequence ID" value="PSS22544.1"/>
    <property type="molecule type" value="Genomic_DNA"/>
</dbReference>
<evidence type="ECO:0000256" key="3">
    <source>
        <dbReference type="SAM" id="SignalP"/>
    </source>
</evidence>
<keyword evidence="2" id="KW-1133">Transmembrane helix</keyword>
<keyword evidence="5" id="KW-1185">Reference proteome</keyword>
<feature type="region of interest" description="Disordered" evidence="1">
    <location>
        <begin position="93"/>
        <end position="130"/>
    </location>
</feature>
<reference evidence="4 5" key="1">
    <citation type="journal article" date="2018" name="New Phytol.">
        <title>Comparative genomics and transcriptomics depict ericoid mycorrhizal fungi as versatile saprotrophs and plant mutualists.</title>
        <authorList>
            <person name="Martino E."/>
            <person name="Morin E."/>
            <person name="Grelet G.A."/>
            <person name="Kuo A."/>
            <person name="Kohler A."/>
            <person name="Daghino S."/>
            <person name="Barry K.W."/>
            <person name="Cichocki N."/>
            <person name="Clum A."/>
            <person name="Dockter R.B."/>
            <person name="Hainaut M."/>
            <person name="Kuo R.C."/>
            <person name="LaButti K."/>
            <person name="Lindahl B.D."/>
            <person name="Lindquist E.A."/>
            <person name="Lipzen A."/>
            <person name="Khouja H.R."/>
            <person name="Magnuson J."/>
            <person name="Murat C."/>
            <person name="Ohm R.A."/>
            <person name="Singer S.W."/>
            <person name="Spatafora J.W."/>
            <person name="Wang M."/>
            <person name="Veneault-Fourrey C."/>
            <person name="Henrissat B."/>
            <person name="Grigoriev I.V."/>
            <person name="Martin F.M."/>
            <person name="Perotto S."/>
        </authorList>
    </citation>
    <scope>NUCLEOTIDE SEQUENCE [LARGE SCALE GENOMIC DNA]</scope>
    <source>
        <strain evidence="4 5">ATCC 22711</strain>
    </source>
</reference>
<dbReference type="RefSeq" id="XP_024722699.1">
    <property type="nucleotide sequence ID" value="XM_024864748.1"/>
</dbReference>
<feature type="signal peptide" evidence="3">
    <location>
        <begin position="1"/>
        <end position="22"/>
    </location>
</feature>
<evidence type="ECO:0000313" key="4">
    <source>
        <dbReference type="EMBL" id="PSS22544.1"/>
    </source>
</evidence>